<dbReference type="InterPro" id="IPR018062">
    <property type="entry name" value="HTH_AraC-typ_CS"/>
</dbReference>
<dbReference type="GO" id="GO:0043565">
    <property type="term" value="F:sequence-specific DNA binding"/>
    <property type="evidence" value="ECO:0007669"/>
    <property type="project" value="InterPro"/>
</dbReference>
<protein>
    <submittedName>
        <fullName evidence="5">Transcriptional regulator, AraC family</fullName>
    </submittedName>
</protein>
<evidence type="ECO:0000256" key="2">
    <source>
        <dbReference type="ARBA" id="ARBA00023125"/>
    </source>
</evidence>
<dbReference type="PROSITE" id="PS00041">
    <property type="entry name" value="HTH_ARAC_FAMILY_1"/>
    <property type="match status" value="1"/>
</dbReference>
<dbReference type="AlphaFoldDB" id="C8PTV4"/>
<evidence type="ECO:0000256" key="1">
    <source>
        <dbReference type="ARBA" id="ARBA00023015"/>
    </source>
</evidence>
<keyword evidence="2" id="KW-0238">DNA-binding</keyword>
<dbReference type="Pfam" id="PF12833">
    <property type="entry name" value="HTH_18"/>
    <property type="match status" value="1"/>
</dbReference>
<evidence type="ECO:0000313" key="5">
    <source>
        <dbReference type="EMBL" id="EEV19093.1"/>
    </source>
</evidence>
<dbReference type="PROSITE" id="PS01124">
    <property type="entry name" value="HTH_ARAC_FAMILY_2"/>
    <property type="match status" value="1"/>
</dbReference>
<dbReference type="PRINTS" id="PR00032">
    <property type="entry name" value="HTHARAC"/>
</dbReference>
<keyword evidence="3" id="KW-0804">Transcription</keyword>
<feature type="domain" description="HTH araC/xylS-type" evidence="4">
    <location>
        <begin position="226"/>
        <end position="324"/>
    </location>
</feature>
<dbReference type="eggNOG" id="COG2207">
    <property type="taxonomic scope" value="Bacteria"/>
</dbReference>
<dbReference type="Proteomes" id="UP000004509">
    <property type="component" value="Unassembled WGS sequence"/>
</dbReference>
<dbReference type="EMBL" id="ACYH01000073">
    <property type="protein sequence ID" value="EEV19093.1"/>
    <property type="molecule type" value="Genomic_DNA"/>
</dbReference>
<reference evidence="5 6" key="1">
    <citation type="submission" date="2009-07" db="EMBL/GenBank/DDBJ databases">
        <authorList>
            <person name="Madupu R."/>
            <person name="Sebastian Y."/>
            <person name="Durkin A.S."/>
            <person name="Torralba M."/>
            <person name="Methe B."/>
            <person name="Sutton G.G."/>
            <person name="Strausberg R.L."/>
            <person name="Nelson K.E."/>
        </authorList>
    </citation>
    <scope>NUCLEOTIDE SEQUENCE [LARGE SCALE GENOMIC DNA]</scope>
    <source>
        <strain evidence="5 6">ATCC 35580</strain>
    </source>
</reference>
<dbReference type="InterPro" id="IPR018060">
    <property type="entry name" value="HTH_AraC"/>
</dbReference>
<evidence type="ECO:0000256" key="3">
    <source>
        <dbReference type="ARBA" id="ARBA00023163"/>
    </source>
</evidence>
<dbReference type="PANTHER" id="PTHR47893:SF1">
    <property type="entry name" value="REGULATORY PROTEIN PCHR"/>
    <property type="match status" value="1"/>
</dbReference>
<dbReference type="PANTHER" id="PTHR47893">
    <property type="entry name" value="REGULATORY PROTEIN PCHR"/>
    <property type="match status" value="1"/>
</dbReference>
<dbReference type="SUPFAM" id="SSF46689">
    <property type="entry name" value="Homeodomain-like"/>
    <property type="match status" value="1"/>
</dbReference>
<dbReference type="InterPro" id="IPR009057">
    <property type="entry name" value="Homeodomain-like_sf"/>
</dbReference>
<dbReference type="RefSeq" id="WP_006190335.1">
    <property type="nucleotide sequence ID" value="NZ_ACYH01000073.1"/>
</dbReference>
<keyword evidence="1" id="KW-0805">Transcription regulation</keyword>
<dbReference type="InterPro" id="IPR053142">
    <property type="entry name" value="PchR_regulatory_protein"/>
</dbReference>
<proteinExistence type="predicted"/>
<gene>
    <name evidence="5" type="ORF">TREVI0001_0198</name>
</gene>
<name>C8PTV4_9SPIR</name>
<evidence type="ECO:0000259" key="4">
    <source>
        <dbReference type="PROSITE" id="PS01124"/>
    </source>
</evidence>
<dbReference type="GO" id="GO:0003700">
    <property type="term" value="F:DNA-binding transcription factor activity"/>
    <property type="evidence" value="ECO:0007669"/>
    <property type="project" value="InterPro"/>
</dbReference>
<organism evidence="5 6">
    <name type="scientific">Treponema vincentii ATCC 35580</name>
    <dbReference type="NCBI Taxonomy" id="596324"/>
    <lineage>
        <taxon>Bacteria</taxon>
        <taxon>Pseudomonadati</taxon>
        <taxon>Spirochaetota</taxon>
        <taxon>Spirochaetia</taxon>
        <taxon>Spirochaetales</taxon>
        <taxon>Treponemataceae</taxon>
        <taxon>Treponema</taxon>
    </lineage>
</organism>
<dbReference type="STRING" id="596324.TREVI0001_0198"/>
<dbReference type="OrthoDB" id="320050at2"/>
<dbReference type="InterPro" id="IPR020449">
    <property type="entry name" value="Tscrpt_reg_AraC-type_HTH"/>
</dbReference>
<sequence length="328" mass="37065">MKPVKSLDWQWYGTGAAIVDIADSVTEYAINCDTPNGRMKVFHLFPGIDYALTTFEAATCDYRKHSAPDVIEIAYCKSGRFECEYKSGYFTYIGEGDCAVGILEAQTEKPYFPLGYYTGCTLIIDLKKAGKVFQTGIACMSFDLPAMLKKLCPDNRCAVFKTPDILLRVFTELYNTSQSLCYSPDETKAYLQLKVLELLFLLQHYESQEQAAEHVCFSCAYIKKIKAIKADITENRNGKLRLKGLSQKYGISLTMMKDCFKAVYGKPIHAFQKEYKMQKAAQLLRDTAQSITDIAALTGYENPNKFSSAFKTMFGCPPREYRQQAICN</sequence>
<evidence type="ECO:0000313" key="6">
    <source>
        <dbReference type="Proteomes" id="UP000004509"/>
    </source>
</evidence>
<comment type="caution">
    <text evidence="5">The sequence shown here is derived from an EMBL/GenBank/DDBJ whole genome shotgun (WGS) entry which is preliminary data.</text>
</comment>
<dbReference type="Gene3D" id="1.10.10.60">
    <property type="entry name" value="Homeodomain-like"/>
    <property type="match status" value="1"/>
</dbReference>
<dbReference type="SMART" id="SM00342">
    <property type="entry name" value="HTH_ARAC"/>
    <property type="match status" value="1"/>
</dbReference>
<accession>C8PTV4</accession>